<dbReference type="Proteomes" id="UP001146351">
    <property type="component" value="Unassembled WGS sequence"/>
</dbReference>
<name>A0A9W9LGI8_9EURO</name>
<protein>
    <submittedName>
        <fullName evidence="2">Uncharacterized protein</fullName>
    </submittedName>
</protein>
<comment type="caution">
    <text evidence="2">The sequence shown here is derived from an EMBL/GenBank/DDBJ whole genome shotgun (WGS) entry which is preliminary data.</text>
</comment>
<dbReference type="EMBL" id="JAPQKO010000006">
    <property type="protein sequence ID" value="KAJ5155218.1"/>
    <property type="molecule type" value="Genomic_DNA"/>
</dbReference>
<proteinExistence type="predicted"/>
<reference evidence="2" key="2">
    <citation type="journal article" date="2023" name="IMA Fungus">
        <title>Comparative genomic study of the Penicillium genus elucidates a diverse pangenome and 15 lateral gene transfer events.</title>
        <authorList>
            <person name="Petersen C."/>
            <person name="Sorensen T."/>
            <person name="Nielsen M.R."/>
            <person name="Sondergaard T.E."/>
            <person name="Sorensen J.L."/>
            <person name="Fitzpatrick D.A."/>
            <person name="Frisvad J.C."/>
            <person name="Nielsen K.L."/>
        </authorList>
    </citation>
    <scope>NUCLEOTIDE SEQUENCE</scope>
    <source>
        <strain evidence="2">IBT 21917</strain>
    </source>
</reference>
<reference evidence="2" key="1">
    <citation type="submission" date="2022-11" db="EMBL/GenBank/DDBJ databases">
        <authorList>
            <person name="Petersen C."/>
        </authorList>
    </citation>
    <scope>NUCLEOTIDE SEQUENCE</scope>
    <source>
        <strain evidence="2">IBT 21917</strain>
    </source>
</reference>
<gene>
    <name evidence="2" type="ORF">N7492_008021</name>
</gene>
<organism evidence="2 3">
    <name type="scientific">Penicillium capsulatum</name>
    <dbReference type="NCBI Taxonomy" id="69766"/>
    <lineage>
        <taxon>Eukaryota</taxon>
        <taxon>Fungi</taxon>
        <taxon>Dikarya</taxon>
        <taxon>Ascomycota</taxon>
        <taxon>Pezizomycotina</taxon>
        <taxon>Eurotiomycetes</taxon>
        <taxon>Eurotiomycetidae</taxon>
        <taxon>Eurotiales</taxon>
        <taxon>Aspergillaceae</taxon>
        <taxon>Penicillium</taxon>
    </lineage>
</organism>
<dbReference type="AlphaFoldDB" id="A0A9W9LGI8"/>
<accession>A0A9W9LGI8</accession>
<sequence>MLRDNGLSTEIWLSIMMVLDQPSLKALTEVSKDLYALSAPILYSNIDLSIHNPPRSTTEDGRETAPIIFGRQNLFMQQLRARPELAVWVRSFTWTMGLHRICELPAWSQKEGKPSLILQRENIYTLYQSLRDVIRVDISGGDVHDYPYQSLPPLFPKASHIRLSGQMHYALASAILHGPRAPLKCLSLTNLLEAGCLRGGRNFQLQYDPRFKYRPRLLPVEEIWADDGNPVQVVPGEMTRLLGPALQSRCSRLHRFTFGILDLTSESGLRILPPGWCTRNAAIHDELTAFLYNVHPREVALVYSRLSAERRAELKSRYWRRRCVIHPRPSLGPQHGLFQTLLDGWPGLQKIVIHGGNRDSDFPNEPEQSFPSPADRPSLENVQVCFEPYNWDTYHGPIGTAGIMG</sequence>
<evidence type="ECO:0000313" key="3">
    <source>
        <dbReference type="Proteomes" id="UP001146351"/>
    </source>
</evidence>
<dbReference type="OrthoDB" id="4252443at2759"/>
<evidence type="ECO:0000256" key="1">
    <source>
        <dbReference type="SAM" id="MobiDB-lite"/>
    </source>
</evidence>
<feature type="region of interest" description="Disordered" evidence="1">
    <location>
        <begin position="356"/>
        <end position="376"/>
    </location>
</feature>
<evidence type="ECO:0000313" key="2">
    <source>
        <dbReference type="EMBL" id="KAJ5155218.1"/>
    </source>
</evidence>
<keyword evidence="3" id="KW-1185">Reference proteome</keyword>